<name>A0ACC4BAI3_POPAL</name>
<organism evidence="1 2">
    <name type="scientific">Populus alba</name>
    <name type="common">White poplar</name>
    <dbReference type="NCBI Taxonomy" id="43335"/>
    <lineage>
        <taxon>Eukaryota</taxon>
        <taxon>Viridiplantae</taxon>
        <taxon>Streptophyta</taxon>
        <taxon>Embryophyta</taxon>
        <taxon>Tracheophyta</taxon>
        <taxon>Spermatophyta</taxon>
        <taxon>Magnoliopsida</taxon>
        <taxon>eudicotyledons</taxon>
        <taxon>Gunneridae</taxon>
        <taxon>Pentapetalae</taxon>
        <taxon>rosids</taxon>
        <taxon>fabids</taxon>
        <taxon>Malpighiales</taxon>
        <taxon>Salicaceae</taxon>
        <taxon>Saliceae</taxon>
        <taxon>Populus</taxon>
    </lineage>
</organism>
<dbReference type="Proteomes" id="UP000309997">
    <property type="component" value="Unassembled WGS sequence"/>
</dbReference>
<accession>A0ACC4BAI3</accession>
<evidence type="ECO:0000313" key="2">
    <source>
        <dbReference type="Proteomes" id="UP000309997"/>
    </source>
</evidence>
<protein>
    <submittedName>
        <fullName evidence="1">Uncharacterized protein</fullName>
    </submittedName>
</protein>
<dbReference type="EMBL" id="RCHU02000012">
    <property type="protein sequence ID" value="KAL3575386.1"/>
    <property type="molecule type" value="Genomic_DNA"/>
</dbReference>
<evidence type="ECO:0000313" key="1">
    <source>
        <dbReference type="EMBL" id="KAL3575386.1"/>
    </source>
</evidence>
<gene>
    <name evidence="1" type="ORF">D5086_023487</name>
</gene>
<sequence>MALLQWLKECSKPTLFVVTIFLAAVLKFLMKEKLRKRKLNLPPSPAKLPIIGNLHQLGNMPHISLQGLAKNFVREEELARLIRRIAESSPRITNLSSMIALYANDVHCRVALGRDFSGGGEYDRHGFQKMLDDYQALLGGFSLGDYFPSMEFVHSLTGMKSKLQYTFRRFDQFFDEVIAEHRSSKGKQEEKKDLVDVLLEIQKDGSSEIPLTMDNIKAVILDMFAAGTDTTFITLDWAMTELIMNPHVMEKAQAEIFRLHPAAPVLVPREALEDVVIDGYNIPAKTRIYVNVWGMGRDPELWENPETFEPERFMGSGIDFKGQDYELIPFGAEQWKGNAAVDGSCCSRSRVGVEEVLSWKTKLHMPGEKPLLFAHGGIGGC</sequence>
<reference evidence="1 2" key="1">
    <citation type="journal article" date="2024" name="Plant Biotechnol. J.">
        <title>Genome and CRISPR/Cas9 system of a widespread forest tree (Populus alba) in the world.</title>
        <authorList>
            <person name="Liu Y.J."/>
            <person name="Jiang P.F."/>
            <person name="Han X.M."/>
            <person name="Li X.Y."/>
            <person name="Wang H.M."/>
            <person name="Wang Y.J."/>
            <person name="Wang X.X."/>
            <person name="Zeng Q.Y."/>
        </authorList>
    </citation>
    <scope>NUCLEOTIDE SEQUENCE [LARGE SCALE GENOMIC DNA]</scope>
    <source>
        <strain evidence="2">cv. PAL-ZL1</strain>
    </source>
</reference>
<comment type="caution">
    <text evidence="1">The sequence shown here is derived from an EMBL/GenBank/DDBJ whole genome shotgun (WGS) entry which is preliminary data.</text>
</comment>
<proteinExistence type="predicted"/>
<keyword evidence="2" id="KW-1185">Reference proteome</keyword>